<dbReference type="KEGG" id="cpoy:GP475_06590"/>
<dbReference type="GO" id="GO:0005576">
    <property type="term" value="C:extracellular region"/>
    <property type="evidence" value="ECO:0007669"/>
    <property type="project" value="UniProtKB-SubCell"/>
</dbReference>
<comment type="similarity">
    <text evidence="2">Belongs to the staphylococcal hemolytic protein family.</text>
</comment>
<evidence type="ECO:0000313" key="7">
    <source>
        <dbReference type="Proteomes" id="UP000516320"/>
    </source>
</evidence>
<dbReference type="InterPro" id="IPR008846">
    <property type="entry name" value="PSMbeta"/>
</dbReference>
<dbReference type="Proteomes" id="UP000516320">
    <property type="component" value="Chromosome"/>
</dbReference>
<proteinExistence type="inferred from homology"/>
<comment type="subcellular location">
    <subcellularLocation>
        <location evidence="1">Secreted</location>
    </subcellularLocation>
</comment>
<dbReference type="Pfam" id="PF05480">
    <property type="entry name" value="PSMbeta"/>
    <property type="match status" value="1"/>
</dbReference>
<dbReference type="EMBL" id="CP046884">
    <property type="protein sequence ID" value="QNQ90344.1"/>
    <property type="molecule type" value="Genomic_DNA"/>
</dbReference>
<reference evidence="6 7" key="1">
    <citation type="submission" date="2019-12" db="EMBL/GenBank/DDBJ databases">
        <title>Corynebacterium sp. nov., isolated from feces of the Anser Albifrons in China.</title>
        <authorList>
            <person name="Liu Q."/>
        </authorList>
    </citation>
    <scope>NUCLEOTIDE SEQUENCE [LARGE SCALE GENOMIC DNA]</scope>
    <source>
        <strain evidence="6 7">4H37-19</strain>
    </source>
</reference>
<keyword evidence="4" id="KW-0204">Cytolysis</keyword>
<evidence type="ECO:0000256" key="5">
    <source>
        <dbReference type="ARBA" id="ARBA00023026"/>
    </source>
</evidence>
<dbReference type="AlphaFoldDB" id="A0A7H0SP69"/>
<keyword evidence="4" id="KW-0354">Hemolysis</keyword>
<name>A0A7H0SP69_9CORY</name>
<keyword evidence="7" id="KW-1185">Reference proteome</keyword>
<evidence type="ECO:0000256" key="1">
    <source>
        <dbReference type="ARBA" id="ARBA00004613"/>
    </source>
</evidence>
<evidence type="ECO:0000313" key="6">
    <source>
        <dbReference type="EMBL" id="QNQ90344.1"/>
    </source>
</evidence>
<dbReference type="RefSeq" id="WP_187973660.1">
    <property type="nucleotide sequence ID" value="NZ_CP046884.1"/>
</dbReference>
<evidence type="ECO:0000256" key="2">
    <source>
        <dbReference type="ARBA" id="ARBA00006367"/>
    </source>
</evidence>
<sequence length="67" mass="6301">MADHLQALGESIVGIVTSAISGDWGALAKSIIGTVTGSLDLGSSVIEGSSQASDTAGAGADAAAAAK</sequence>
<gene>
    <name evidence="6" type="ORF">GP475_06590</name>
</gene>
<evidence type="ECO:0000256" key="3">
    <source>
        <dbReference type="ARBA" id="ARBA00022525"/>
    </source>
</evidence>
<dbReference type="GO" id="GO:0031640">
    <property type="term" value="P:killing of cells of another organism"/>
    <property type="evidence" value="ECO:0007669"/>
    <property type="project" value="UniProtKB-KW"/>
</dbReference>
<protein>
    <submittedName>
        <fullName evidence="6">Beta-class phenol-soluble modulin</fullName>
    </submittedName>
</protein>
<accession>A0A7H0SP69</accession>
<keyword evidence="5" id="KW-0843">Virulence</keyword>
<organism evidence="6 7">
    <name type="scientific">Corynebacterium poyangense</name>
    <dbReference type="NCBI Taxonomy" id="2684405"/>
    <lineage>
        <taxon>Bacteria</taxon>
        <taxon>Bacillati</taxon>
        <taxon>Actinomycetota</taxon>
        <taxon>Actinomycetes</taxon>
        <taxon>Mycobacteriales</taxon>
        <taxon>Corynebacteriaceae</taxon>
        <taxon>Corynebacterium</taxon>
    </lineage>
</organism>
<keyword evidence="3" id="KW-0964">Secreted</keyword>
<evidence type="ECO:0000256" key="4">
    <source>
        <dbReference type="ARBA" id="ARBA00022735"/>
    </source>
</evidence>